<protein>
    <submittedName>
        <fullName evidence="2">DUF2142 domain-containing protein</fullName>
    </submittedName>
</protein>
<keyword evidence="1" id="KW-1133">Transmembrane helix</keyword>
<feature type="transmembrane region" description="Helical" evidence="1">
    <location>
        <begin position="197"/>
        <end position="215"/>
    </location>
</feature>
<gene>
    <name evidence="2" type="ORF">FYJ63_07400</name>
</gene>
<feature type="transmembrane region" description="Helical" evidence="1">
    <location>
        <begin position="407"/>
        <end position="423"/>
    </location>
</feature>
<dbReference type="EMBL" id="VUMY01000012">
    <property type="protein sequence ID" value="MST50058.1"/>
    <property type="molecule type" value="Genomic_DNA"/>
</dbReference>
<dbReference type="InterPro" id="IPR018674">
    <property type="entry name" value="DUF2142_membrane"/>
</dbReference>
<reference evidence="2 3" key="1">
    <citation type="submission" date="2019-08" db="EMBL/GenBank/DDBJ databases">
        <title>In-depth cultivation of the pig gut microbiome towards novel bacterial diversity and tailored functional studies.</title>
        <authorList>
            <person name="Wylensek D."/>
            <person name="Hitch T.C.A."/>
            <person name="Clavel T."/>
        </authorList>
    </citation>
    <scope>NUCLEOTIDE SEQUENCE [LARGE SCALE GENOMIC DNA]</scope>
    <source>
        <strain evidence="2 3">RF-GAM-744-WT-7</strain>
    </source>
</reference>
<name>A0A7K0K3R1_9ACTO</name>
<dbReference type="Pfam" id="PF09913">
    <property type="entry name" value="DUF2142"/>
    <property type="match status" value="1"/>
</dbReference>
<feature type="transmembrane region" description="Helical" evidence="1">
    <location>
        <begin position="174"/>
        <end position="191"/>
    </location>
</feature>
<feature type="transmembrane region" description="Helical" evidence="1">
    <location>
        <begin position="435"/>
        <end position="457"/>
    </location>
</feature>
<comment type="caution">
    <text evidence="2">The sequence shown here is derived from an EMBL/GenBank/DDBJ whole genome shotgun (WGS) entry which is preliminary data.</text>
</comment>
<feature type="transmembrane region" description="Helical" evidence="1">
    <location>
        <begin position="375"/>
        <end position="395"/>
    </location>
</feature>
<evidence type="ECO:0000313" key="3">
    <source>
        <dbReference type="Proteomes" id="UP000442535"/>
    </source>
</evidence>
<dbReference type="RefSeq" id="WP_154545312.1">
    <property type="nucleotide sequence ID" value="NZ_VUMY01000012.1"/>
</dbReference>
<sequence>MESKAPEHLGNVAASRQQAKVPQWVWWLLVPLMLVLTLIPWAVAAPLGGAPDSDFHLNTILCVQGDRPGLCEHVSDTEVRVNADTELFYCHAKNVADAPLCYDEGAAANPETTVTKRWNYNGVYPNGYFLFHSLHASPDLTLTVMSTRILNVVLISGLLGVLGGLLAPRQRMNLWLAFLVTSVPLGLSILSSINPSAWSIPAPLMAFFAVRGALLSSGKRRLGLWAMAGLAAILGASSRTDALVFVALAVVAALFLHFDFKRSDLRNAVKIGLGLGSLLLVGVIILVVTGRVMQAPVIGNLAASLQGDPPAGVQPRKVIFENFLNIPDYLMGVFGLWPLGLLEIQLPRLVPAVFFGIFLAMMTLALLGTTWKTNLVLVFLAVLGFLMPLLMLFYTKATVGVWVQPRYLLPLIALFAGVALFDFSAREHLPLVHRVVILIAASGAHLAAFGTVVRRYWQGMDFQSGEQTWWWDGAPGPVFNIVLAGGAFLAFTASVLLGPAIPRAQASESEPFSEVGKE</sequence>
<evidence type="ECO:0000313" key="2">
    <source>
        <dbReference type="EMBL" id="MST50058.1"/>
    </source>
</evidence>
<dbReference type="AlphaFoldDB" id="A0A7K0K3R1"/>
<feature type="transmembrane region" description="Helical" evidence="1">
    <location>
        <begin position="272"/>
        <end position="293"/>
    </location>
</feature>
<feature type="transmembrane region" description="Helical" evidence="1">
    <location>
        <begin position="149"/>
        <end position="167"/>
    </location>
</feature>
<feature type="transmembrane region" description="Helical" evidence="1">
    <location>
        <begin position="222"/>
        <end position="237"/>
    </location>
</feature>
<keyword evidence="1" id="KW-0812">Transmembrane</keyword>
<feature type="transmembrane region" description="Helical" evidence="1">
    <location>
        <begin position="349"/>
        <end position="368"/>
    </location>
</feature>
<keyword evidence="1" id="KW-0472">Membrane</keyword>
<feature type="transmembrane region" description="Helical" evidence="1">
    <location>
        <begin position="243"/>
        <end position="260"/>
    </location>
</feature>
<proteinExistence type="predicted"/>
<feature type="transmembrane region" description="Helical" evidence="1">
    <location>
        <begin position="24"/>
        <end position="43"/>
    </location>
</feature>
<keyword evidence="3" id="KW-1185">Reference proteome</keyword>
<dbReference type="Proteomes" id="UP000442535">
    <property type="component" value="Unassembled WGS sequence"/>
</dbReference>
<organism evidence="2 3">
    <name type="scientific">Mobiluncus porci</name>
    <dbReference type="NCBI Taxonomy" id="2652278"/>
    <lineage>
        <taxon>Bacteria</taxon>
        <taxon>Bacillati</taxon>
        <taxon>Actinomycetota</taxon>
        <taxon>Actinomycetes</taxon>
        <taxon>Actinomycetales</taxon>
        <taxon>Actinomycetaceae</taxon>
        <taxon>Mobiluncus</taxon>
    </lineage>
</organism>
<feature type="transmembrane region" description="Helical" evidence="1">
    <location>
        <begin position="477"/>
        <end position="497"/>
    </location>
</feature>
<accession>A0A7K0K3R1</accession>
<evidence type="ECO:0000256" key="1">
    <source>
        <dbReference type="SAM" id="Phobius"/>
    </source>
</evidence>